<gene>
    <name evidence="1" type="ORF">DEM27_21430</name>
</gene>
<keyword evidence="2" id="KW-1185">Reference proteome</keyword>
<evidence type="ECO:0000313" key="2">
    <source>
        <dbReference type="Proteomes" id="UP000245252"/>
    </source>
</evidence>
<comment type="caution">
    <text evidence="1">The sequence shown here is derived from an EMBL/GenBank/DDBJ whole genome shotgun (WGS) entry which is preliminary data.</text>
</comment>
<dbReference type="EMBL" id="QFBC01000011">
    <property type="protein sequence ID" value="PWE54267.1"/>
    <property type="molecule type" value="Genomic_DNA"/>
</dbReference>
<organism evidence="1 2">
    <name type="scientific">Metarhizobium album</name>
    <dbReference type="NCBI Taxonomy" id="2182425"/>
    <lineage>
        <taxon>Bacteria</taxon>
        <taxon>Pseudomonadati</taxon>
        <taxon>Pseudomonadota</taxon>
        <taxon>Alphaproteobacteria</taxon>
        <taxon>Hyphomicrobiales</taxon>
        <taxon>Rhizobiaceae</taxon>
        <taxon>Metarhizobium</taxon>
    </lineage>
</organism>
<dbReference type="RefSeq" id="WP_109460291.1">
    <property type="nucleotide sequence ID" value="NZ_QFBC01000011.1"/>
</dbReference>
<dbReference type="OrthoDB" id="8404418at2"/>
<evidence type="ECO:0000313" key="1">
    <source>
        <dbReference type="EMBL" id="PWE54267.1"/>
    </source>
</evidence>
<proteinExistence type="predicted"/>
<dbReference type="AlphaFoldDB" id="A0A2U2DLT4"/>
<dbReference type="Proteomes" id="UP000245252">
    <property type="component" value="Unassembled WGS sequence"/>
</dbReference>
<reference evidence="1 2" key="1">
    <citation type="submission" date="2018-05" db="EMBL/GenBank/DDBJ databases">
        <title>The draft genome of strain NS-104.</title>
        <authorList>
            <person name="Hang P."/>
            <person name="Jiang J."/>
        </authorList>
    </citation>
    <scope>NUCLEOTIDE SEQUENCE [LARGE SCALE GENOMIC DNA]</scope>
    <source>
        <strain evidence="1 2">NS-104</strain>
    </source>
</reference>
<name>A0A2U2DLT4_9HYPH</name>
<sequence length="184" mass="20044">MATAYFHKTSKAEHLSNAEVLALAHDLVALFLEYLRCEDPGSDILDVSALPAGKSSLQNAFRLVIATESREDSRMRLMEAGCKLARFQDHVGSRIRISPSPMETACHDGGIATPLLAERVDMILTEAADEGIRLKNLLLASADMAARRFDGPTTAPRFHEGGLVLGHTRIDPAAARINSSFSEW</sequence>
<accession>A0A2U2DLT4</accession>
<protein>
    <submittedName>
        <fullName evidence="1">Uncharacterized protein</fullName>
    </submittedName>
</protein>